<sequence>MLLAKNSPYRHSFMKEGITVTLHVAADTDRNDKKHLPEVSDLLRDLPKGVVSIGDLMPSLLPRKQAEDPAHIRRLAETENSTDPIFVHRPTMRVIDGAHRLRVAAMRGVTEITVHFFDGSEADAFVLSVQLNVRHGLPLTLDERKAAAQRIIGSHPRWSDRAIAERTGLSPKTVGKVRSRAGEAASHLDSRLGQDGRARPVSSVEGRYNAAALMATNPEISLRELSRKTGLSVGTVRDVRQRLHHGQNPIPERLRGPEEGAAAVAPPRNGTRSPRGEMKATAVETVSVVQKLVRDPSLRSTESGRTLLRMLLLTEMEQSQWEEIAEAVPIHCVPLIHAVVLKRCEDWKKLASVVSRKSEKAG</sequence>
<dbReference type="SMART" id="SM00470">
    <property type="entry name" value="ParB"/>
    <property type="match status" value="1"/>
</dbReference>
<feature type="region of interest" description="Disordered" evidence="1">
    <location>
        <begin position="243"/>
        <end position="279"/>
    </location>
</feature>
<organism evidence="3 4">
    <name type="scientific">Streptosporangium amethystogenes subsp. fukuiense</name>
    <dbReference type="NCBI Taxonomy" id="698418"/>
    <lineage>
        <taxon>Bacteria</taxon>
        <taxon>Bacillati</taxon>
        <taxon>Actinomycetota</taxon>
        <taxon>Actinomycetes</taxon>
        <taxon>Streptosporangiales</taxon>
        <taxon>Streptosporangiaceae</taxon>
        <taxon>Streptosporangium</taxon>
    </lineage>
</organism>
<evidence type="ECO:0000256" key="1">
    <source>
        <dbReference type="SAM" id="MobiDB-lite"/>
    </source>
</evidence>
<reference evidence="4" key="1">
    <citation type="journal article" date="2019" name="Int. J. Syst. Evol. Microbiol.">
        <title>The Global Catalogue of Microorganisms (GCM) 10K type strain sequencing project: providing services to taxonomists for standard genome sequencing and annotation.</title>
        <authorList>
            <consortium name="The Broad Institute Genomics Platform"/>
            <consortium name="The Broad Institute Genome Sequencing Center for Infectious Disease"/>
            <person name="Wu L."/>
            <person name="Ma J."/>
        </authorList>
    </citation>
    <scope>NUCLEOTIDE SEQUENCE [LARGE SCALE GENOMIC DNA]</scope>
    <source>
        <strain evidence="4">JCM 10083</strain>
    </source>
</reference>
<gene>
    <name evidence="3" type="ORF">ACFQVD_06120</name>
</gene>
<evidence type="ECO:0000259" key="2">
    <source>
        <dbReference type="SMART" id="SM00470"/>
    </source>
</evidence>
<dbReference type="RefSeq" id="WP_343963690.1">
    <property type="nucleotide sequence ID" value="NZ_BAAAGK010000018.1"/>
</dbReference>
<dbReference type="EMBL" id="JBHTEE010000001">
    <property type="protein sequence ID" value="MFC7599682.1"/>
    <property type="molecule type" value="Genomic_DNA"/>
</dbReference>
<keyword evidence="4" id="KW-1185">Reference proteome</keyword>
<proteinExistence type="predicted"/>
<dbReference type="Proteomes" id="UP001596514">
    <property type="component" value="Unassembled WGS sequence"/>
</dbReference>
<evidence type="ECO:0000313" key="3">
    <source>
        <dbReference type="EMBL" id="MFC7599682.1"/>
    </source>
</evidence>
<accession>A0ABW2STT9</accession>
<dbReference type="SUPFAM" id="SSF110849">
    <property type="entry name" value="ParB/Sulfiredoxin"/>
    <property type="match status" value="1"/>
</dbReference>
<dbReference type="InterPro" id="IPR003115">
    <property type="entry name" value="ParB_N"/>
</dbReference>
<feature type="compositionally biased region" description="Basic and acidic residues" evidence="1">
    <location>
        <begin position="186"/>
        <end position="198"/>
    </location>
</feature>
<feature type="region of interest" description="Disordered" evidence="1">
    <location>
        <begin position="174"/>
        <end position="202"/>
    </location>
</feature>
<dbReference type="InterPro" id="IPR036086">
    <property type="entry name" value="ParB/Sulfiredoxin_sf"/>
</dbReference>
<evidence type="ECO:0000313" key="4">
    <source>
        <dbReference type="Proteomes" id="UP001596514"/>
    </source>
</evidence>
<comment type="caution">
    <text evidence="3">The sequence shown here is derived from an EMBL/GenBank/DDBJ whole genome shotgun (WGS) entry which is preliminary data.</text>
</comment>
<feature type="domain" description="ParB-like N-terminal" evidence="2">
    <location>
        <begin position="49"/>
        <end position="133"/>
    </location>
</feature>
<protein>
    <submittedName>
        <fullName evidence="3">Chromosome partitioning protein ParB</fullName>
    </submittedName>
</protein>
<name>A0ABW2STT9_9ACTN</name>